<dbReference type="Proteomes" id="UP001331515">
    <property type="component" value="Unassembled WGS sequence"/>
</dbReference>
<evidence type="ECO:0000313" key="2">
    <source>
        <dbReference type="Proteomes" id="UP001331515"/>
    </source>
</evidence>
<protein>
    <submittedName>
        <fullName evidence="1">Uncharacterized protein</fullName>
    </submittedName>
</protein>
<keyword evidence="2" id="KW-1185">Reference proteome</keyword>
<reference evidence="1 2" key="1">
    <citation type="journal article" date="2023" name="Mol. Biol. Evol.">
        <title>Genomics of Secondarily Temperate Adaptation in the Only Non-Antarctic Icefish.</title>
        <authorList>
            <person name="Rivera-Colon A.G."/>
            <person name="Rayamajhi N."/>
            <person name="Minhas B.F."/>
            <person name="Madrigal G."/>
            <person name="Bilyk K.T."/>
            <person name="Yoon V."/>
            <person name="Hune M."/>
            <person name="Gregory S."/>
            <person name="Cheng C.H.C."/>
            <person name="Catchen J.M."/>
        </authorList>
    </citation>
    <scope>NUCLEOTIDE SEQUENCE [LARGE SCALE GENOMIC DNA]</scope>
    <source>
        <tissue evidence="1">White muscle</tissue>
    </source>
</reference>
<comment type="caution">
    <text evidence="1">The sequence shown here is derived from an EMBL/GenBank/DDBJ whole genome shotgun (WGS) entry which is preliminary data.</text>
</comment>
<name>A0AAN8CRN4_CHAGU</name>
<proteinExistence type="predicted"/>
<dbReference type="EMBL" id="JAURVH010001529">
    <property type="protein sequence ID" value="KAK5908982.1"/>
    <property type="molecule type" value="Genomic_DNA"/>
</dbReference>
<organism evidence="1 2">
    <name type="scientific">Champsocephalus gunnari</name>
    <name type="common">Mackerel icefish</name>
    <dbReference type="NCBI Taxonomy" id="52237"/>
    <lineage>
        <taxon>Eukaryota</taxon>
        <taxon>Metazoa</taxon>
        <taxon>Chordata</taxon>
        <taxon>Craniata</taxon>
        <taxon>Vertebrata</taxon>
        <taxon>Euteleostomi</taxon>
        <taxon>Actinopterygii</taxon>
        <taxon>Neopterygii</taxon>
        <taxon>Teleostei</taxon>
        <taxon>Neoteleostei</taxon>
        <taxon>Acanthomorphata</taxon>
        <taxon>Eupercaria</taxon>
        <taxon>Perciformes</taxon>
        <taxon>Notothenioidei</taxon>
        <taxon>Channichthyidae</taxon>
        <taxon>Champsocephalus</taxon>
    </lineage>
</organism>
<evidence type="ECO:0000313" key="1">
    <source>
        <dbReference type="EMBL" id="KAK5908982.1"/>
    </source>
</evidence>
<accession>A0AAN8CRN4</accession>
<gene>
    <name evidence="1" type="ORF">CgunFtcFv8_016994</name>
</gene>
<dbReference type="AlphaFoldDB" id="A0AAN8CRN4"/>
<sequence length="122" mass="13805">MSTRSAGRTRCEHRNIRETERDFFGRKEAGPKDPCPCCSLRSSSAPEVLPEKRRFRTLFRFSSQRTDIMSNSKPSPNSRDILFESACKQRTNELYIGGNLHVPKSLAALSREDRASAADRGL</sequence>